<name>A0A383RDI9_PAEAL</name>
<sequence length="288" mass="32832">MVTSNEPYLRAQDGRSGIELHVKELYFLAGIIGSDRLLGIEDPFRGYLTEEIAEEWNKVKAALLRKGYLTEEPGGRELAMPSHVYTTVAVTGLANRSCWIRFSNAADEGPNREVYEGYFHFTNDLVIERAQKRLQPEICSFREYDSTNEACSVIVNRMNWADQPESEIAAVMLSKRHFHKLYEHADDLTVEQMTSQLMTFDGEEAGAMALAHSLKHRTAEGELLFLVWNEKSWDVQGAAFLVGGSRNWLIRQSSKGDEDWLTATLTTKEQLEGLLIEWERQHSIEEGR</sequence>
<protein>
    <submittedName>
        <fullName evidence="1">Uncharacterized protein</fullName>
    </submittedName>
</protein>
<dbReference type="Proteomes" id="UP000304148">
    <property type="component" value="Chromosome"/>
</dbReference>
<proteinExistence type="predicted"/>
<evidence type="ECO:0000313" key="2">
    <source>
        <dbReference type="Proteomes" id="UP000304148"/>
    </source>
</evidence>
<evidence type="ECO:0000313" key="1">
    <source>
        <dbReference type="EMBL" id="SYX84903.1"/>
    </source>
</evidence>
<organism evidence="1 2">
    <name type="scientific">Paenibacillus alvei</name>
    <name type="common">Bacillus alvei</name>
    <dbReference type="NCBI Taxonomy" id="44250"/>
    <lineage>
        <taxon>Bacteria</taxon>
        <taxon>Bacillati</taxon>
        <taxon>Bacillota</taxon>
        <taxon>Bacilli</taxon>
        <taxon>Bacillales</taxon>
        <taxon>Paenibacillaceae</taxon>
        <taxon>Paenibacillus</taxon>
    </lineage>
</organism>
<accession>A0A383RDI9</accession>
<dbReference type="AlphaFoldDB" id="A0A383RDI9"/>
<gene>
    <name evidence="1" type="ORF">PBLR_13325</name>
</gene>
<reference evidence="2" key="1">
    <citation type="submission" date="2018-08" db="EMBL/GenBank/DDBJ databases">
        <authorList>
            <person name="Chevrot R."/>
        </authorList>
    </citation>
    <scope>NUCLEOTIDE SEQUENCE [LARGE SCALE GENOMIC DNA]</scope>
</reference>
<dbReference type="EMBL" id="LS992241">
    <property type="protein sequence ID" value="SYX84903.1"/>
    <property type="molecule type" value="Genomic_DNA"/>
</dbReference>